<evidence type="ECO:0000256" key="6">
    <source>
        <dbReference type="ARBA" id="ARBA00023136"/>
    </source>
</evidence>
<feature type="domain" description="ABC3 transporter permease C-terminal" evidence="8">
    <location>
        <begin position="265"/>
        <end position="390"/>
    </location>
</feature>
<keyword evidence="5 7" id="KW-1133">Transmembrane helix</keyword>
<evidence type="ECO:0000256" key="5">
    <source>
        <dbReference type="ARBA" id="ARBA00022989"/>
    </source>
</evidence>
<reference evidence="10" key="1">
    <citation type="journal article" date="2020" name="mSystems">
        <title>Genome- and Community-Level Interaction Insights into Carbon Utilization and Element Cycling Functions of Hydrothermarchaeota in Hydrothermal Sediment.</title>
        <authorList>
            <person name="Zhou Z."/>
            <person name="Liu Y."/>
            <person name="Xu W."/>
            <person name="Pan J."/>
            <person name="Luo Z.H."/>
            <person name="Li M."/>
        </authorList>
    </citation>
    <scope>NUCLEOTIDE SEQUENCE [LARGE SCALE GENOMIC DNA]</scope>
    <source>
        <strain evidence="10">SpSt-464</strain>
    </source>
</reference>
<dbReference type="GO" id="GO:0044874">
    <property type="term" value="P:lipoprotein localization to outer membrane"/>
    <property type="evidence" value="ECO:0007669"/>
    <property type="project" value="TreeGrafter"/>
</dbReference>
<evidence type="ECO:0000256" key="3">
    <source>
        <dbReference type="ARBA" id="ARBA00022475"/>
    </source>
</evidence>
<evidence type="ECO:0000256" key="2">
    <source>
        <dbReference type="ARBA" id="ARBA00005236"/>
    </source>
</evidence>
<dbReference type="AlphaFoldDB" id="A0A7C3N858"/>
<feature type="transmembrane region" description="Helical" evidence="7">
    <location>
        <begin position="307"/>
        <end position="337"/>
    </location>
</feature>
<sequence length="400" mass="45334">MNFIFKLSFKNIFRNHRRTFLTSLGITVAVAATIFGKSFIDGEYIPIIQNISDMETGHIKIVKREYKNKERMMPVNYTIDYIDLENKMKDLKDVKLIRPRIKFGTLIAKGDQEVDGVIGFSVLPEREQDFLLLKGKDLKRGQIVVSKKFAQKMGFGKGDTLILITQTIYGYLNGISLIVSDFYETDIDYIASNIVFLNLRDAQNLLSMDSTKACELLIYCKDLNSSLKVSGKIKKILPDDYFLSNWQEGESILSLLKVSFSVMTLVFLVMFFLASIAIINTMVMSLYERKKEIGMMKALGLKSGKIFLIFFLETTIIGFIGTFLGIIFGVTITYIFSKVGFDYSNALKNIQIPIKPIIYPVLSFTNIILGFALGIVTSSLSSLFLLKRVKVVNPVEILRE</sequence>
<feature type="domain" description="MacB-like periplasmic core" evidence="9">
    <location>
        <begin position="19"/>
        <end position="206"/>
    </location>
</feature>
<comment type="caution">
    <text evidence="10">The sequence shown here is derived from an EMBL/GenBank/DDBJ whole genome shotgun (WGS) entry which is preliminary data.</text>
</comment>
<keyword evidence="3" id="KW-1003">Cell membrane</keyword>
<gene>
    <name evidence="10" type="ORF">ENS15_01515</name>
</gene>
<accession>A0A7C3N858</accession>
<dbReference type="GO" id="GO:0098797">
    <property type="term" value="C:plasma membrane protein complex"/>
    <property type="evidence" value="ECO:0007669"/>
    <property type="project" value="TreeGrafter"/>
</dbReference>
<dbReference type="InterPro" id="IPR025857">
    <property type="entry name" value="MacB_PCD"/>
</dbReference>
<feature type="transmembrane region" description="Helical" evidence="7">
    <location>
        <begin position="260"/>
        <end position="287"/>
    </location>
</feature>
<evidence type="ECO:0000259" key="8">
    <source>
        <dbReference type="Pfam" id="PF02687"/>
    </source>
</evidence>
<dbReference type="PANTHER" id="PTHR30489">
    <property type="entry name" value="LIPOPROTEIN-RELEASING SYSTEM TRANSMEMBRANE PROTEIN LOLE"/>
    <property type="match status" value="1"/>
</dbReference>
<organism evidence="10">
    <name type="scientific">candidate division WOR-3 bacterium</name>
    <dbReference type="NCBI Taxonomy" id="2052148"/>
    <lineage>
        <taxon>Bacteria</taxon>
        <taxon>Bacteria division WOR-3</taxon>
    </lineage>
</organism>
<dbReference type="EMBL" id="DSTT01000002">
    <property type="protein sequence ID" value="HFK23324.1"/>
    <property type="molecule type" value="Genomic_DNA"/>
</dbReference>
<dbReference type="InterPro" id="IPR051447">
    <property type="entry name" value="Lipoprotein-release_system"/>
</dbReference>
<proteinExistence type="inferred from homology"/>
<dbReference type="Pfam" id="PF02687">
    <property type="entry name" value="FtsX"/>
    <property type="match status" value="1"/>
</dbReference>
<evidence type="ECO:0000256" key="1">
    <source>
        <dbReference type="ARBA" id="ARBA00004651"/>
    </source>
</evidence>
<keyword evidence="6 7" id="KW-0472">Membrane</keyword>
<keyword evidence="4 7" id="KW-0812">Transmembrane</keyword>
<evidence type="ECO:0000313" key="10">
    <source>
        <dbReference type="EMBL" id="HFK23324.1"/>
    </source>
</evidence>
<dbReference type="PANTHER" id="PTHR30489:SF0">
    <property type="entry name" value="LIPOPROTEIN-RELEASING SYSTEM TRANSMEMBRANE PROTEIN LOLE"/>
    <property type="match status" value="1"/>
</dbReference>
<protein>
    <submittedName>
        <fullName evidence="10">ABC transporter permease</fullName>
    </submittedName>
</protein>
<comment type="subcellular location">
    <subcellularLocation>
        <location evidence="1">Cell membrane</location>
        <topology evidence="1">Multi-pass membrane protein</topology>
    </subcellularLocation>
</comment>
<dbReference type="InterPro" id="IPR003838">
    <property type="entry name" value="ABC3_permease_C"/>
</dbReference>
<evidence type="ECO:0000256" key="4">
    <source>
        <dbReference type="ARBA" id="ARBA00022692"/>
    </source>
</evidence>
<name>A0A7C3N858_UNCW3</name>
<comment type="similarity">
    <text evidence="2">Belongs to the ABC-4 integral membrane protein family. LolC/E subfamily.</text>
</comment>
<evidence type="ECO:0000259" key="9">
    <source>
        <dbReference type="Pfam" id="PF12704"/>
    </source>
</evidence>
<feature type="transmembrane region" description="Helical" evidence="7">
    <location>
        <begin position="357"/>
        <end position="386"/>
    </location>
</feature>
<dbReference type="Pfam" id="PF12704">
    <property type="entry name" value="MacB_PCD"/>
    <property type="match status" value="1"/>
</dbReference>
<evidence type="ECO:0000256" key="7">
    <source>
        <dbReference type="SAM" id="Phobius"/>
    </source>
</evidence>